<dbReference type="Proteomes" id="UP000800097">
    <property type="component" value="Unassembled WGS sequence"/>
</dbReference>
<feature type="compositionally biased region" description="Basic and acidic residues" evidence="1">
    <location>
        <begin position="114"/>
        <end position="129"/>
    </location>
</feature>
<reference evidence="2" key="1">
    <citation type="journal article" date="2020" name="Stud. Mycol.">
        <title>101 Dothideomycetes genomes: a test case for predicting lifestyles and emergence of pathogens.</title>
        <authorList>
            <person name="Haridas S."/>
            <person name="Albert R."/>
            <person name="Binder M."/>
            <person name="Bloem J."/>
            <person name="Labutti K."/>
            <person name="Salamov A."/>
            <person name="Andreopoulos B."/>
            <person name="Baker S."/>
            <person name="Barry K."/>
            <person name="Bills G."/>
            <person name="Bluhm B."/>
            <person name="Cannon C."/>
            <person name="Castanera R."/>
            <person name="Culley D."/>
            <person name="Daum C."/>
            <person name="Ezra D."/>
            <person name="Gonzalez J."/>
            <person name="Henrissat B."/>
            <person name="Kuo A."/>
            <person name="Liang C."/>
            <person name="Lipzen A."/>
            <person name="Lutzoni F."/>
            <person name="Magnuson J."/>
            <person name="Mondo S."/>
            <person name="Nolan M."/>
            <person name="Ohm R."/>
            <person name="Pangilinan J."/>
            <person name="Park H.-J."/>
            <person name="Ramirez L."/>
            <person name="Alfaro M."/>
            <person name="Sun H."/>
            <person name="Tritt A."/>
            <person name="Yoshinaga Y."/>
            <person name="Zwiers L.-H."/>
            <person name="Turgeon B."/>
            <person name="Goodwin S."/>
            <person name="Spatafora J."/>
            <person name="Crous P."/>
            <person name="Grigoriev I."/>
        </authorList>
    </citation>
    <scope>NUCLEOTIDE SEQUENCE</scope>
    <source>
        <strain evidence="2">CBS 379.55</strain>
    </source>
</reference>
<dbReference type="RefSeq" id="XP_033655648.1">
    <property type="nucleotide sequence ID" value="XM_033797918.1"/>
</dbReference>
<evidence type="ECO:0000313" key="2">
    <source>
        <dbReference type="EMBL" id="KAF2278109.1"/>
    </source>
</evidence>
<evidence type="ECO:0000256" key="1">
    <source>
        <dbReference type="SAM" id="MobiDB-lite"/>
    </source>
</evidence>
<dbReference type="AlphaFoldDB" id="A0A6A6JSZ8"/>
<feature type="region of interest" description="Disordered" evidence="1">
    <location>
        <begin position="106"/>
        <end position="139"/>
    </location>
</feature>
<sequence length="156" mass="17623">MEIHFRLKSDLANAQDALPLHQGLLKALSWAHPPMYAHKPLDHARISSIHSWNKAGHERMIQRYQALIRLHTEMMENHLKLAEEHDKIGEDIKAVIAAEVTGDTNVAESSGWKRTKEVRENEKRGEEGRVQAVNDGPEAGDQLIEDQTMLLGHSEA</sequence>
<keyword evidence="3" id="KW-1185">Reference proteome</keyword>
<name>A0A6A6JSZ8_WESOR</name>
<dbReference type="EMBL" id="ML986488">
    <property type="protein sequence ID" value="KAF2278109.1"/>
    <property type="molecule type" value="Genomic_DNA"/>
</dbReference>
<gene>
    <name evidence="2" type="ORF">EI97DRAFT_431370</name>
</gene>
<proteinExistence type="predicted"/>
<accession>A0A6A6JSZ8</accession>
<protein>
    <submittedName>
        <fullName evidence="2">Uncharacterized protein</fullName>
    </submittedName>
</protein>
<organism evidence="2 3">
    <name type="scientific">Westerdykella ornata</name>
    <dbReference type="NCBI Taxonomy" id="318751"/>
    <lineage>
        <taxon>Eukaryota</taxon>
        <taxon>Fungi</taxon>
        <taxon>Dikarya</taxon>
        <taxon>Ascomycota</taxon>
        <taxon>Pezizomycotina</taxon>
        <taxon>Dothideomycetes</taxon>
        <taxon>Pleosporomycetidae</taxon>
        <taxon>Pleosporales</taxon>
        <taxon>Sporormiaceae</taxon>
        <taxon>Westerdykella</taxon>
    </lineage>
</organism>
<evidence type="ECO:0000313" key="3">
    <source>
        <dbReference type="Proteomes" id="UP000800097"/>
    </source>
</evidence>
<dbReference type="GeneID" id="54551093"/>